<evidence type="ECO:0000313" key="3">
    <source>
        <dbReference type="Proteomes" id="UP000606786"/>
    </source>
</evidence>
<name>A0A811VAS5_CERCA</name>
<keyword evidence="1" id="KW-0812">Transmembrane</keyword>
<dbReference type="EMBL" id="CAJHJT010000056">
    <property type="protein sequence ID" value="CAD7012975.1"/>
    <property type="molecule type" value="Genomic_DNA"/>
</dbReference>
<comment type="caution">
    <text evidence="2">The sequence shown here is derived from an EMBL/GenBank/DDBJ whole genome shotgun (WGS) entry which is preliminary data.</text>
</comment>
<sequence length="52" mass="5905">MYVCDLAATITNLLILDNSFKANVVCVFGVVVPTCLCISFHFGRRRTSERFY</sequence>
<organism evidence="2 3">
    <name type="scientific">Ceratitis capitata</name>
    <name type="common">Mediterranean fruit fly</name>
    <name type="synonym">Tephritis capitata</name>
    <dbReference type="NCBI Taxonomy" id="7213"/>
    <lineage>
        <taxon>Eukaryota</taxon>
        <taxon>Metazoa</taxon>
        <taxon>Ecdysozoa</taxon>
        <taxon>Arthropoda</taxon>
        <taxon>Hexapoda</taxon>
        <taxon>Insecta</taxon>
        <taxon>Pterygota</taxon>
        <taxon>Neoptera</taxon>
        <taxon>Endopterygota</taxon>
        <taxon>Diptera</taxon>
        <taxon>Brachycera</taxon>
        <taxon>Muscomorpha</taxon>
        <taxon>Tephritoidea</taxon>
        <taxon>Tephritidae</taxon>
        <taxon>Ceratitis</taxon>
        <taxon>Ceratitis</taxon>
    </lineage>
</organism>
<protein>
    <submittedName>
        <fullName evidence="2">(Mediterranean fruit fly) hypothetical protein</fullName>
    </submittedName>
</protein>
<keyword evidence="1" id="KW-1133">Transmembrane helix</keyword>
<keyword evidence="1" id="KW-0472">Membrane</keyword>
<dbReference type="AlphaFoldDB" id="A0A811VAS5"/>
<accession>A0A811VAS5</accession>
<evidence type="ECO:0000256" key="1">
    <source>
        <dbReference type="SAM" id="Phobius"/>
    </source>
</evidence>
<dbReference type="Proteomes" id="UP000606786">
    <property type="component" value="Unassembled WGS sequence"/>
</dbReference>
<reference evidence="2" key="1">
    <citation type="submission" date="2020-11" db="EMBL/GenBank/DDBJ databases">
        <authorList>
            <person name="Whitehead M."/>
        </authorList>
    </citation>
    <scope>NUCLEOTIDE SEQUENCE</scope>
    <source>
        <strain evidence="2">EGII</strain>
    </source>
</reference>
<keyword evidence="3" id="KW-1185">Reference proteome</keyword>
<evidence type="ECO:0000313" key="2">
    <source>
        <dbReference type="EMBL" id="CAD7012975.1"/>
    </source>
</evidence>
<gene>
    <name evidence="2" type="ORF">CCAP1982_LOCUS21066</name>
</gene>
<feature type="transmembrane region" description="Helical" evidence="1">
    <location>
        <begin position="20"/>
        <end position="42"/>
    </location>
</feature>
<proteinExistence type="predicted"/>
<feature type="non-terminal residue" evidence="2">
    <location>
        <position position="1"/>
    </location>
</feature>